<reference evidence="14" key="5">
    <citation type="submission" date="2021-01" db="UniProtKB">
        <authorList>
            <consortium name="EnsemblMetazoa"/>
        </authorList>
    </citation>
    <scope>IDENTIFICATION</scope>
    <source>
        <strain evidence="14">DH4</strain>
    </source>
</reference>
<keyword evidence="6 10" id="KW-0297">G-protein coupled receptor</keyword>
<dbReference type="EnsemblMetazoa" id="XM_026439655">
    <property type="protein sequence ID" value="XP_026295440"/>
    <property type="gene ID" value="GeneID_409042"/>
</dbReference>
<accession>B7ZKE3</accession>
<dbReference type="EnsemblMetazoa" id="NM_001143921">
    <property type="protein sequence ID" value="NP_001137393"/>
    <property type="gene ID" value="GeneID_409042"/>
</dbReference>
<comment type="subcellular location">
    <subcellularLocation>
        <location evidence="1">Cell membrane</location>
        <topology evidence="1">Multi-pass membrane protein</topology>
    </subcellularLocation>
</comment>
<dbReference type="Gene3D" id="1.20.1070.10">
    <property type="entry name" value="Rhodopsin 7-helix transmembrane proteins"/>
    <property type="match status" value="1"/>
</dbReference>
<feature type="transmembrane region" description="Helical" evidence="11">
    <location>
        <begin position="186"/>
        <end position="208"/>
    </location>
</feature>
<name>B7ZKE3_APIME</name>
<dbReference type="HOGENOM" id="CLU_009579_15_2_1"/>
<dbReference type="InterPro" id="IPR000276">
    <property type="entry name" value="GPCR_Rhodpsn"/>
</dbReference>
<dbReference type="PROSITE" id="PS50262">
    <property type="entry name" value="G_PROTEIN_RECEP_F1_2"/>
    <property type="match status" value="1"/>
</dbReference>
<keyword evidence="7 11" id="KW-0472">Membrane</keyword>
<evidence type="ECO:0000256" key="1">
    <source>
        <dbReference type="ARBA" id="ARBA00004651"/>
    </source>
</evidence>
<dbReference type="KEGG" id="ame:409042"/>
<reference evidence="16" key="3">
    <citation type="journal article" date="2010" name="J. Biol. Chem.">
        <title>Discovery of a novel insect neuropeptide signaling system closely related to the insect adipokinetic hormone and corazonin hormonal systems.</title>
        <authorList>
            <person name="Hansen K.K."/>
            <person name="Stafflinger E."/>
            <person name="Schneider M."/>
            <person name="Hauser F."/>
            <person name="Cazzamali G."/>
            <person name="Williamson M."/>
            <person name="Kollmann M."/>
            <person name="Schachtner J."/>
            <person name="Grimmelikhuijzen C.J."/>
        </authorList>
    </citation>
    <scope>NUCLEOTIDE SEQUENCE</scope>
</reference>
<dbReference type="RefSeq" id="XP_006568558.1">
    <property type="nucleotide sequence ID" value="XM_006568495.3"/>
</dbReference>
<keyword evidence="5 11" id="KW-1133">Transmembrane helix</keyword>
<comment type="similarity">
    <text evidence="2 10">Belongs to the G-protein coupled receptor 1 family.</text>
</comment>
<reference evidence="16" key="2">
    <citation type="journal article" date="2006" name="Nature">
        <title>Insights into social insects from the genome of the honeybee Apis mellifera.</title>
        <authorList>
            <consortium name="Honeybee Genome Sequencing Consortium"/>
        </authorList>
    </citation>
    <scope>NUCLEOTIDE SEQUENCE</scope>
</reference>
<dbReference type="CTD" id="39409"/>
<dbReference type="RefSeq" id="NP_001137393.1">
    <property type="nucleotide sequence ID" value="NM_001143921.1"/>
</dbReference>
<dbReference type="AlphaFoldDB" id="B7ZKE3"/>
<evidence type="ECO:0000256" key="4">
    <source>
        <dbReference type="ARBA" id="ARBA00022692"/>
    </source>
</evidence>
<keyword evidence="9 10" id="KW-0807">Transducer</keyword>
<keyword evidence="3" id="KW-1003">Cell membrane</keyword>
<evidence type="ECO:0000313" key="15">
    <source>
        <dbReference type="Proteomes" id="UP000005203"/>
    </source>
</evidence>
<dbReference type="PANTHER" id="PTHR24230">
    <property type="entry name" value="G-PROTEIN COUPLED RECEPTOR"/>
    <property type="match status" value="1"/>
</dbReference>
<evidence type="ECO:0000256" key="9">
    <source>
        <dbReference type="ARBA" id="ARBA00023224"/>
    </source>
</evidence>
<accession>A0A7M7MG84</accession>
<keyword evidence="15" id="KW-1185">Reference proteome</keyword>
<dbReference type="EnsemblMetazoa" id="XM_006568495">
    <property type="protein sequence ID" value="XP_006568558"/>
    <property type="gene ID" value="GeneID_409042"/>
</dbReference>
<feature type="transmembrane region" description="Helical" evidence="11">
    <location>
        <begin position="146"/>
        <end position="165"/>
    </location>
</feature>
<evidence type="ECO:0000313" key="17">
    <source>
        <dbReference type="RefSeq" id="XP_006568558.1"/>
    </source>
</evidence>
<dbReference type="OrthoDB" id="6022667at2759"/>
<dbReference type="STRING" id="7460.B7ZKE3"/>
<dbReference type="PROSITE" id="PS00237">
    <property type="entry name" value="G_PROTEIN_RECEP_F1_1"/>
    <property type="match status" value="1"/>
</dbReference>
<feature type="transmembrane region" description="Helical" evidence="11">
    <location>
        <begin position="338"/>
        <end position="360"/>
    </location>
</feature>
<dbReference type="PaxDb" id="7460-GB44824-PA"/>
<evidence type="ECO:0000259" key="12">
    <source>
        <dbReference type="PROSITE" id="PS50262"/>
    </source>
</evidence>
<reference evidence="15" key="7">
    <citation type="submission" date="2025-05" db="UniProtKB">
        <authorList>
            <consortium name="RefSeq"/>
        </authorList>
    </citation>
    <scope>NUCLEOTIDE SEQUENCE [LARGE SCALE GENOMIC DNA]</scope>
    <source>
        <strain evidence="15">DH4</strain>
    </source>
</reference>
<dbReference type="EMBL" id="AY898651">
    <property type="protein sequence ID" value="AAX83120.1"/>
    <property type="molecule type" value="mRNA"/>
</dbReference>
<sequence length="403" mass="47154">MTILNNYTTYMLLACDNLTNFFNHTRDLTLDSRLWNTSELSHPFHSYNLKNITCLEQAPHSNGNTLFKSLILTIMAVVSILANLATIYSIVRCRRRHHSWSAIYTLILQLAVADLFVSVFCIGGEAMWNYTVEWIWGNVACKLFKFFQVFSLYLSTFVLVLIGVDRFFAIRYPMKGMNTADRCLKFIVAAWILSFVLSLPQIIIFRVVQGPFVEKFEQCVTYGFYTEPWQEQLYVSFGLFSMFLLPLGILIATYVFTIITISRSERMFKVKLANNDICHVNGDVNRRKLMYRAKAKSLRISIVIVTAFIFWWTPYYTMMIIFMFSCPDKHVSDELQNIIFFFGMSNSLVNPLIYGAFHLWPRKRRNFMHREISTTQRRLTPTSYGSSYRRDSRETRIPILPKN</sequence>
<feature type="transmembrane region" description="Helical" evidence="11">
    <location>
        <begin position="103"/>
        <end position="126"/>
    </location>
</feature>
<evidence type="ECO:0000256" key="8">
    <source>
        <dbReference type="ARBA" id="ARBA00023170"/>
    </source>
</evidence>
<evidence type="ECO:0000256" key="5">
    <source>
        <dbReference type="ARBA" id="ARBA00022989"/>
    </source>
</evidence>
<dbReference type="GO" id="GO:0005886">
    <property type="term" value="C:plasma membrane"/>
    <property type="evidence" value="ECO:0007669"/>
    <property type="project" value="UniProtKB-SubCell"/>
</dbReference>
<reference evidence="16" key="4">
    <citation type="journal article" date="2014" name="BMC Genomics">
        <title>Finding the missing honey bee genes: lessons learned from a genome upgrade.</title>
        <authorList>
            <consortium name="HGSC production teams"/>
            <consortium name="Honey Bee Genome Sequencing Consortium"/>
            <person name="Elsik C.G."/>
            <person name="Worley K.C."/>
            <person name="Bennett A.K."/>
            <person name="Beye M."/>
            <person name="Camara F."/>
            <person name="Childers C.P."/>
            <person name="de Graaf D.C."/>
            <person name="Debyser G."/>
            <person name="Deng J."/>
            <person name="Devreese B."/>
            <person name="Elhaik E."/>
            <person name="Evans J.D."/>
            <person name="Foster L.J."/>
            <person name="Graur D."/>
            <person name="Guigo R."/>
            <person name="Hoff K.J."/>
            <person name="Holder M.E."/>
            <person name="Hudson M.E."/>
            <person name="Hunt G.J."/>
            <person name="Jiang H."/>
            <person name="Joshi V."/>
            <person name="Khetani R.S."/>
            <person name="Kosarev P."/>
            <person name="Kovar C.L."/>
            <person name="Ma J."/>
            <person name="Maleszka R."/>
            <person name="Moritz R.F."/>
            <person name="Munoz-Torres M.C."/>
            <person name="Murphy T.D."/>
            <person name="Muzny D.M."/>
            <person name="Newsham I.F."/>
            <person name="Reese J.T."/>
            <person name="Robertson H.M."/>
            <person name="Robinson G.E."/>
            <person name="Rueppell O."/>
            <person name="Solovyev V."/>
            <person name="Stanke M."/>
            <person name="Stolle E."/>
            <person name="Tsuruda J.M."/>
            <person name="Vaerenbergh M.V."/>
            <person name="Waterhouse R.M."/>
            <person name="Weaver D.B."/>
            <person name="Whitfield C.W."/>
            <person name="Wu Y."/>
            <person name="Zdobnov E.M."/>
            <person name="Zhang L."/>
            <person name="Zhu D."/>
            <person name="Gibbs R.A."/>
        </authorList>
    </citation>
    <scope>NUCLEOTIDE SEQUENCE</scope>
</reference>
<reference evidence="13" key="1">
    <citation type="submission" date="2005-01" db="EMBL/GenBank/DDBJ databases">
        <title>Molecular cloning of the corazonin hormone receptor from Apis mellifera.</title>
        <authorList>
            <person name="Haue L."/>
            <person name="Grimmelikhuijzen C.J.P."/>
            <person name="Hauser F."/>
        </authorList>
    </citation>
    <scope>NUCLEOTIDE SEQUENCE</scope>
</reference>
<evidence type="ECO:0000256" key="11">
    <source>
        <dbReference type="SAM" id="Phobius"/>
    </source>
</evidence>
<feature type="transmembrane region" description="Helical" evidence="11">
    <location>
        <begin position="297"/>
        <end position="318"/>
    </location>
</feature>
<keyword evidence="8 10" id="KW-0675">Receptor</keyword>
<dbReference type="eggNOG" id="KOG3656">
    <property type="taxonomic scope" value="Eukaryota"/>
</dbReference>
<dbReference type="PANTHER" id="PTHR24230:SF163">
    <property type="entry name" value="CORAZONIN RECEPTOR, ISOFORM B"/>
    <property type="match status" value="1"/>
</dbReference>
<evidence type="ECO:0000256" key="7">
    <source>
        <dbReference type="ARBA" id="ARBA00023136"/>
    </source>
</evidence>
<dbReference type="InterPro" id="IPR017452">
    <property type="entry name" value="GPCR_Rhodpsn_7TM"/>
</dbReference>
<accession>A0A8B6Z705</accession>
<evidence type="ECO:0000313" key="16">
    <source>
        <dbReference type="RefSeq" id="NP_001137393.1"/>
    </source>
</evidence>
<dbReference type="GeneID" id="409042"/>
<proteinExistence type="evidence at transcript level"/>
<dbReference type="OMA" id="ACKLFKF"/>
<evidence type="ECO:0000256" key="3">
    <source>
        <dbReference type="ARBA" id="ARBA00022475"/>
    </source>
</evidence>
<keyword evidence="4 10" id="KW-0812">Transmembrane</keyword>
<evidence type="ECO:0000256" key="6">
    <source>
        <dbReference type="ARBA" id="ARBA00023040"/>
    </source>
</evidence>
<feature type="domain" description="G-protein coupled receptors family 1 profile" evidence="12">
    <location>
        <begin position="82"/>
        <end position="354"/>
    </location>
</feature>
<feature type="transmembrane region" description="Helical" evidence="11">
    <location>
        <begin position="233"/>
        <end position="261"/>
    </location>
</feature>
<gene>
    <name evidence="16 17 18" type="primary">Crzr</name>
    <name evidence="14" type="synonym">409042</name>
</gene>
<accession>A0A7M6UNA8</accession>
<dbReference type="PRINTS" id="PR00237">
    <property type="entry name" value="GPCRRHODOPSN"/>
</dbReference>
<evidence type="ECO:0000256" key="10">
    <source>
        <dbReference type="RuleBase" id="RU000688"/>
    </source>
</evidence>
<evidence type="ECO:0000256" key="2">
    <source>
        <dbReference type="ARBA" id="ARBA00010663"/>
    </source>
</evidence>
<dbReference type="SUPFAM" id="SSF81321">
    <property type="entry name" value="Family A G protein-coupled receptor-like"/>
    <property type="match status" value="1"/>
</dbReference>
<evidence type="ECO:0000313" key="13">
    <source>
        <dbReference type="EMBL" id="AAX83120.1"/>
    </source>
</evidence>
<dbReference type="RefSeq" id="XP_026295440.1">
    <property type="nucleotide sequence ID" value="XM_026439655.1"/>
</dbReference>
<evidence type="ECO:0000313" key="18">
    <source>
        <dbReference type="RefSeq" id="XP_026295440.1"/>
    </source>
</evidence>
<evidence type="ECO:0000313" key="14">
    <source>
        <dbReference type="EnsemblMetazoa" id="NP_001137393"/>
    </source>
</evidence>
<feature type="transmembrane region" description="Helical" evidence="11">
    <location>
        <begin position="70"/>
        <end position="91"/>
    </location>
</feature>
<accession>A0A8B8GUP2</accession>
<dbReference type="Proteomes" id="UP000005203">
    <property type="component" value="Linkage group LG1"/>
</dbReference>
<protein>
    <submittedName>
        <fullName evidence="13 16 17 18">Corazonin receptor</fullName>
    </submittedName>
</protein>
<reference evidence="16 17" key="6">
    <citation type="submission" date="2025-04" db="UniProtKB">
        <authorList>
            <consortium name="RefSeq"/>
        </authorList>
    </citation>
    <scope>IDENTIFICATION</scope>
    <source>
        <strain evidence="15 17">DH4</strain>
        <tissue evidence="17 18">Whole body</tissue>
    </source>
</reference>
<dbReference type="Pfam" id="PF00001">
    <property type="entry name" value="7tm_1"/>
    <property type="match status" value="1"/>
</dbReference>
<dbReference type="GO" id="GO:0035237">
    <property type="term" value="F:corazonin receptor activity"/>
    <property type="evidence" value="ECO:0007669"/>
    <property type="project" value="TreeGrafter"/>
</dbReference>
<organism evidence="15 17">
    <name type="scientific">Apis mellifera</name>
    <name type="common">Honeybee</name>
    <dbReference type="NCBI Taxonomy" id="7460"/>
    <lineage>
        <taxon>Eukaryota</taxon>
        <taxon>Metazoa</taxon>
        <taxon>Ecdysozoa</taxon>
        <taxon>Arthropoda</taxon>
        <taxon>Hexapoda</taxon>
        <taxon>Insecta</taxon>
        <taxon>Pterygota</taxon>
        <taxon>Neoptera</taxon>
        <taxon>Endopterygota</taxon>
        <taxon>Hymenoptera</taxon>
        <taxon>Apocrita</taxon>
        <taxon>Aculeata</taxon>
        <taxon>Apoidea</taxon>
        <taxon>Anthophila</taxon>
        <taxon>Apidae</taxon>
        <taxon>Apis</taxon>
    </lineage>
</organism>